<sequence length="263" mass="29033">MTRSNAKASSRELGPGGRAFYTAFFARLVYSSDQDLRPLTARRRALCDWQSLNVGIGITASCDSVRRSSNCHHGVFHNLCAPSYICNGRAQVPQYARSSGHSTGNMSSHRHKQPRTSTQPMYTSSISQYPAPRSAVAYPPSQSQQYGYANTQRTAPRYIASYDPVQQPSAEQQAFAHPQTYSQPQNQHRESGAWARSSNYQFTATNPQYAQDGDEVESDEEEDEEGDGEEYQLSPSSSSGAVTMSRTGTTSSEESTSMARPRE</sequence>
<organism evidence="1 2">
    <name type="scientific">Zalaria obscura</name>
    <dbReference type="NCBI Taxonomy" id="2024903"/>
    <lineage>
        <taxon>Eukaryota</taxon>
        <taxon>Fungi</taxon>
        <taxon>Dikarya</taxon>
        <taxon>Ascomycota</taxon>
        <taxon>Pezizomycotina</taxon>
        <taxon>Dothideomycetes</taxon>
        <taxon>Dothideomycetidae</taxon>
        <taxon>Dothideales</taxon>
        <taxon>Zalariaceae</taxon>
        <taxon>Zalaria</taxon>
    </lineage>
</organism>
<proteinExistence type="predicted"/>
<name>A0ACC3SFB5_9PEZI</name>
<comment type="caution">
    <text evidence="1">The sequence shown here is derived from an EMBL/GenBank/DDBJ whole genome shotgun (WGS) entry which is preliminary data.</text>
</comment>
<reference evidence="1" key="1">
    <citation type="submission" date="2024-02" db="EMBL/GenBank/DDBJ databases">
        <title>Metagenome Assembled Genome of Zalaria obscura JY119.</title>
        <authorList>
            <person name="Vighnesh L."/>
            <person name="Jagadeeshwari U."/>
            <person name="Venkata Ramana C."/>
            <person name="Sasikala C."/>
        </authorList>
    </citation>
    <scope>NUCLEOTIDE SEQUENCE</scope>
    <source>
        <strain evidence="1">JY119</strain>
    </source>
</reference>
<dbReference type="Proteomes" id="UP001320706">
    <property type="component" value="Unassembled WGS sequence"/>
</dbReference>
<protein>
    <submittedName>
        <fullName evidence="1">Uncharacterized protein</fullName>
    </submittedName>
</protein>
<accession>A0ACC3SFB5</accession>
<gene>
    <name evidence="1" type="ORF">M8818_004286</name>
</gene>
<evidence type="ECO:0000313" key="2">
    <source>
        <dbReference type="Proteomes" id="UP001320706"/>
    </source>
</evidence>
<keyword evidence="2" id="KW-1185">Reference proteome</keyword>
<evidence type="ECO:0000313" key="1">
    <source>
        <dbReference type="EMBL" id="KAK8207632.1"/>
    </source>
</evidence>
<dbReference type="EMBL" id="JAMKPW020000021">
    <property type="protein sequence ID" value="KAK8207632.1"/>
    <property type="molecule type" value="Genomic_DNA"/>
</dbReference>